<dbReference type="PANTHER" id="PTHR24347">
    <property type="entry name" value="SERINE/THREONINE-PROTEIN KINASE"/>
    <property type="match status" value="1"/>
</dbReference>
<dbReference type="InterPro" id="IPR000719">
    <property type="entry name" value="Prot_kinase_dom"/>
</dbReference>
<dbReference type="Gene3D" id="3.30.200.20">
    <property type="entry name" value="Phosphorylase Kinase, domain 1"/>
    <property type="match status" value="1"/>
</dbReference>
<sequence>MASIRLREINTLSEEYEFMEDLTKGLFFVVKRCSNKKTTKEFAAKIIHLTKLSAREFNRLQREVKICLKLNHPNIVRLHHTSNENGLCFLFFELVPGGDVFKVLVANDYYTEPEACFAIKQVLEAVQYFHNLNIIHRDLKPENLLTLTKSPDSIIKVSDFSLAVETDGNVFGNFGLVGTLAYMAPEIVKKEKYGKPVDIWCCGVILYLLLVGYPPFWEENKEQLINKIKIADFEFQLPEWNFISDAAKELIRMMLTIDPHKRVTSSAALNHKWIVNNANIVSNLSAPLTLYRLRNFNPKSKLMGAVFVWLFASICREFKQNEIQT</sequence>
<dbReference type="FunFam" id="1.10.510.10:FF:000571">
    <property type="entry name" value="Maternal embryonic leucine zipper kinase"/>
    <property type="match status" value="1"/>
</dbReference>
<keyword evidence="5" id="KW-1185">Reference proteome</keyword>
<evidence type="ECO:0000256" key="2">
    <source>
        <dbReference type="ARBA" id="ARBA00022840"/>
    </source>
</evidence>
<dbReference type="Gene3D" id="1.10.510.10">
    <property type="entry name" value="Transferase(Phosphotransferase) domain 1"/>
    <property type="match status" value="1"/>
</dbReference>
<dbReference type="Pfam" id="PF00069">
    <property type="entry name" value="Pkinase"/>
    <property type="match status" value="1"/>
</dbReference>
<gene>
    <name evidence="4" type="ORF">B4U79_04498</name>
</gene>
<keyword evidence="4" id="KW-0808">Transferase</keyword>
<comment type="caution">
    <text evidence="4">The sequence shown here is derived from an EMBL/GenBank/DDBJ whole genome shotgun (WGS) entry which is preliminary data.</text>
</comment>
<dbReference type="InterPro" id="IPR011009">
    <property type="entry name" value="Kinase-like_dom_sf"/>
</dbReference>
<evidence type="ECO:0000259" key="3">
    <source>
        <dbReference type="PROSITE" id="PS50011"/>
    </source>
</evidence>
<keyword evidence="1" id="KW-0547">Nucleotide-binding</keyword>
<dbReference type="PROSITE" id="PS00108">
    <property type="entry name" value="PROTEIN_KINASE_ST"/>
    <property type="match status" value="1"/>
</dbReference>
<evidence type="ECO:0000313" key="4">
    <source>
        <dbReference type="EMBL" id="RWS00774.1"/>
    </source>
</evidence>
<accession>A0A443QCN4</accession>
<proteinExistence type="predicted"/>
<evidence type="ECO:0000313" key="5">
    <source>
        <dbReference type="Proteomes" id="UP000285301"/>
    </source>
</evidence>
<evidence type="ECO:0000256" key="1">
    <source>
        <dbReference type="ARBA" id="ARBA00022741"/>
    </source>
</evidence>
<dbReference type="InterPro" id="IPR008271">
    <property type="entry name" value="Ser/Thr_kinase_AS"/>
</dbReference>
<dbReference type="EMBL" id="NCKU01010524">
    <property type="protein sequence ID" value="RWS00774.1"/>
    <property type="molecule type" value="Genomic_DNA"/>
</dbReference>
<dbReference type="Proteomes" id="UP000285301">
    <property type="component" value="Unassembled WGS sequence"/>
</dbReference>
<keyword evidence="4" id="KW-0418">Kinase</keyword>
<feature type="domain" description="Protein kinase" evidence="3">
    <location>
        <begin position="16"/>
        <end position="274"/>
    </location>
</feature>
<reference evidence="4 5" key="1">
    <citation type="journal article" date="2018" name="Gigascience">
        <title>Genomes of trombidid mites reveal novel predicted allergens and laterally-transferred genes associated with secondary metabolism.</title>
        <authorList>
            <person name="Dong X."/>
            <person name="Chaisiri K."/>
            <person name="Xia D."/>
            <person name="Armstrong S.D."/>
            <person name="Fang Y."/>
            <person name="Donnelly M.J."/>
            <person name="Kadowaki T."/>
            <person name="McGarry J.W."/>
            <person name="Darby A.C."/>
            <person name="Makepeace B.L."/>
        </authorList>
    </citation>
    <scope>NUCLEOTIDE SEQUENCE [LARGE SCALE GENOMIC DNA]</scope>
    <source>
        <strain evidence="4">UoL-WK</strain>
    </source>
</reference>
<keyword evidence="2" id="KW-0067">ATP-binding</keyword>
<organism evidence="4 5">
    <name type="scientific">Dinothrombium tinctorium</name>
    <dbReference type="NCBI Taxonomy" id="1965070"/>
    <lineage>
        <taxon>Eukaryota</taxon>
        <taxon>Metazoa</taxon>
        <taxon>Ecdysozoa</taxon>
        <taxon>Arthropoda</taxon>
        <taxon>Chelicerata</taxon>
        <taxon>Arachnida</taxon>
        <taxon>Acari</taxon>
        <taxon>Acariformes</taxon>
        <taxon>Trombidiformes</taxon>
        <taxon>Prostigmata</taxon>
        <taxon>Anystina</taxon>
        <taxon>Parasitengona</taxon>
        <taxon>Trombidioidea</taxon>
        <taxon>Trombidiidae</taxon>
        <taxon>Dinothrombium</taxon>
    </lineage>
</organism>
<dbReference type="OrthoDB" id="20505at2759"/>
<name>A0A443QCN4_9ACAR</name>
<dbReference type="GO" id="GO:0004672">
    <property type="term" value="F:protein kinase activity"/>
    <property type="evidence" value="ECO:0007669"/>
    <property type="project" value="InterPro"/>
</dbReference>
<dbReference type="SUPFAM" id="SSF56112">
    <property type="entry name" value="Protein kinase-like (PK-like)"/>
    <property type="match status" value="1"/>
</dbReference>
<dbReference type="SMART" id="SM00220">
    <property type="entry name" value="S_TKc"/>
    <property type="match status" value="1"/>
</dbReference>
<dbReference type="GO" id="GO:0005524">
    <property type="term" value="F:ATP binding"/>
    <property type="evidence" value="ECO:0007669"/>
    <property type="project" value="UniProtKB-KW"/>
</dbReference>
<protein>
    <submittedName>
        <fullName evidence="4">Calcium/calmodulin-dependent protein kinase type II alpha chain-like protein</fullName>
    </submittedName>
</protein>
<dbReference type="AlphaFoldDB" id="A0A443QCN4"/>
<dbReference type="STRING" id="1965070.A0A443QCN4"/>
<dbReference type="PROSITE" id="PS50011">
    <property type="entry name" value="PROTEIN_KINASE_DOM"/>
    <property type="match status" value="1"/>
</dbReference>